<dbReference type="EMBL" id="AP028910">
    <property type="protein sequence ID" value="BES89898.1"/>
    <property type="molecule type" value="Genomic_DNA"/>
</dbReference>
<organism evidence="1 2">
    <name type="scientific">Nesidiocoris tenuis</name>
    <dbReference type="NCBI Taxonomy" id="355587"/>
    <lineage>
        <taxon>Eukaryota</taxon>
        <taxon>Metazoa</taxon>
        <taxon>Ecdysozoa</taxon>
        <taxon>Arthropoda</taxon>
        <taxon>Hexapoda</taxon>
        <taxon>Insecta</taxon>
        <taxon>Pterygota</taxon>
        <taxon>Neoptera</taxon>
        <taxon>Paraneoptera</taxon>
        <taxon>Hemiptera</taxon>
        <taxon>Heteroptera</taxon>
        <taxon>Panheteroptera</taxon>
        <taxon>Cimicomorpha</taxon>
        <taxon>Miridae</taxon>
        <taxon>Dicyphina</taxon>
        <taxon>Nesidiocoris</taxon>
    </lineage>
</organism>
<accession>A0ABN7ACY8</accession>
<gene>
    <name evidence="1" type="ORF">NTJ_02705</name>
</gene>
<evidence type="ECO:0000313" key="1">
    <source>
        <dbReference type="EMBL" id="BES89898.1"/>
    </source>
</evidence>
<dbReference type="Proteomes" id="UP001307889">
    <property type="component" value="Chromosome 2"/>
</dbReference>
<protein>
    <submittedName>
        <fullName evidence="1">Uncharacterized protein</fullName>
    </submittedName>
</protein>
<proteinExistence type="predicted"/>
<evidence type="ECO:0000313" key="2">
    <source>
        <dbReference type="Proteomes" id="UP001307889"/>
    </source>
</evidence>
<name>A0ABN7ACY8_9HEMI</name>
<reference evidence="1 2" key="1">
    <citation type="submission" date="2023-09" db="EMBL/GenBank/DDBJ databases">
        <title>Nesidiocoris tenuis whole genome shotgun sequence.</title>
        <authorList>
            <person name="Shibata T."/>
            <person name="Shimoda M."/>
            <person name="Kobayashi T."/>
            <person name="Uehara T."/>
        </authorList>
    </citation>
    <scope>NUCLEOTIDE SEQUENCE [LARGE SCALE GENOMIC DNA]</scope>
    <source>
        <strain evidence="1 2">Japan</strain>
    </source>
</reference>
<sequence>MMNTQNVQWNFGLTSVRSGNDGGGVWMTLIRRYLRERCHIRRYYDGSRPAASGQLISGVGMTAHDWRLLGNLIRRYYDSKRPASMDTLIRRYYDG</sequence>
<keyword evidence="2" id="KW-1185">Reference proteome</keyword>